<dbReference type="OrthoDB" id="4793208at2"/>
<sequence length="243" mass="25761">MTARASVTLASTSTADDNGLTALHDLAAAAGDIEYRVIGGQMVRLLRHVYADPGIPRVSADADAGIDVSVASSGAFHEALTRQGYTPDSGNRYVRGDLAVDLLVPASGTSRTKELGGRAFDAAPGLTLALAAAHIEVEVTARMQAGNTMNFTVPVPDVEAAFVMKVLNRQVRDSDNDLDDITTLIEIVHTDPAYLATPWRMDDPTVVQRGTRGDAAAVVRRLIDSPALPARTRALLREHVALP</sequence>
<accession>A0A0J8U376</accession>
<dbReference type="PATRIC" id="fig|451644.5.peg.4687"/>
<dbReference type="AlphaFoldDB" id="A0A0J8U376"/>
<reference evidence="1 2" key="1">
    <citation type="submission" date="2015-06" db="EMBL/GenBank/DDBJ databases">
        <title>Genome sequence of Mycobacterium conceptionense strain MLE.</title>
        <authorList>
            <person name="Greninger A.L."/>
            <person name="Cunningham G."/>
            <person name="Chiu C.Y."/>
            <person name="Miller S."/>
        </authorList>
    </citation>
    <scope>NUCLEOTIDE SEQUENCE [LARGE SCALE GENOMIC DNA]</scope>
    <source>
        <strain evidence="1 2">MLE</strain>
    </source>
</reference>
<evidence type="ECO:0000313" key="1">
    <source>
        <dbReference type="EMBL" id="KMV15993.1"/>
    </source>
</evidence>
<evidence type="ECO:0000313" key="2">
    <source>
        <dbReference type="Proteomes" id="UP000037594"/>
    </source>
</evidence>
<dbReference type="RefSeq" id="WP_048896260.1">
    <property type="nucleotide sequence ID" value="NZ_LFOD01000025.1"/>
</dbReference>
<name>A0A0J8U376_9MYCO</name>
<protein>
    <submittedName>
        <fullName evidence="1">Uncharacterized protein</fullName>
    </submittedName>
</protein>
<organism evidence="1 2">
    <name type="scientific">Mycolicibacterium conceptionense</name>
    <dbReference type="NCBI Taxonomy" id="451644"/>
    <lineage>
        <taxon>Bacteria</taxon>
        <taxon>Bacillati</taxon>
        <taxon>Actinomycetota</taxon>
        <taxon>Actinomycetes</taxon>
        <taxon>Mycobacteriales</taxon>
        <taxon>Mycobacteriaceae</taxon>
        <taxon>Mycolicibacterium</taxon>
    </lineage>
</organism>
<gene>
    <name evidence="1" type="ORF">ACT17_22710</name>
</gene>
<proteinExistence type="predicted"/>
<dbReference type="EMBL" id="LFOD01000025">
    <property type="protein sequence ID" value="KMV15993.1"/>
    <property type="molecule type" value="Genomic_DNA"/>
</dbReference>
<comment type="caution">
    <text evidence="1">The sequence shown here is derived from an EMBL/GenBank/DDBJ whole genome shotgun (WGS) entry which is preliminary data.</text>
</comment>
<dbReference type="Proteomes" id="UP000037594">
    <property type="component" value="Unassembled WGS sequence"/>
</dbReference>